<keyword evidence="4" id="KW-1185">Reference proteome</keyword>
<dbReference type="Gene3D" id="2.30.30.40">
    <property type="entry name" value="SH3 Domains"/>
    <property type="match status" value="1"/>
</dbReference>
<protein>
    <submittedName>
        <fullName evidence="3">SH3 domain-containing protein</fullName>
    </submittedName>
</protein>
<dbReference type="EMBL" id="RYYU01000001">
    <property type="protein sequence ID" value="RUL59693.1"/>
    <property type="molecule type" value="Genomic_DNA"/>
</dbReference>
<keyword evidence="1" id="KW-0732">Signal</keyword>
<dbReference type="AlphaFoldDB" id="A0A432LLJ9"/>
<proteinExistence type="predicted"/>
<dbReference type="RefSeq" id="WP_126678798.1">
    <property type="nucleotide sequence ID" value="NZ_RYYU01000001.1"/>
</dbReference>
<dbReference type="OrthoDB" id="1438994at2"/>
<sequence length="168" mass="19380">MKTIGLVFTFMLIAICGKAQSLTVFIHDTNGKYTNLRSTPNGKIVKKLSTKGTFILEVEDPRNGWWEIDDDIFDCDEEKEIDLDNSNHDYFIHYSTIAVGTRNYGGQRLYLRKAANEKSAVVYTFNEEIELRPMDIKNGWVKVQTLDKKHTGWIEEEWLCGNPFTNCC</sequence>
<name>A0A432LLJ9_9BACT</name>
<comment type="caution">
    <text evidence="3">The sequence shown here is derived from an EMBL/GenBank/DDBJ whole genome shotgun (WGS) entry which is preliminary data.</text>
</comment>
<evidence type="ECO:0000313" key="4">
    <source>
        <dbReference type="Proteomes" id="UP000278983"/>
    </source>
</evidence>
<dbReference type="Pfam" id="PF08239">
    <property type="entry name" value="SH3_3"/>
    <property type="match status" value="1"/>
</dbReference>
<evidence type="ECO:0000313" key="3">
    <source>
        <dbReference type="EMBL" id="RUL59693.1"/>
    </source>
</evidence>
<evidence type="ECO:0000259" key="2">
    <source>
        <dbReference type="Pfam" id="PF08239"/>
    </source>
</evidence>
<evidence type="ECO:0000256" key="1">
    <source>
        <dbReference type="SAM" id="SignalP"/>
    </source>
</evidence>
<feature type="chain" id="PRO_5019018641" evidence="1">
    <location>
        <begin position="22"/>
        <end position="168"/>
    </location>
</feature>
<dbReference type="InterPro" id="IPR003646">
    <property type="entry name" value="SH3-like_bac-type"/>
</dbReference>
<accession>A0A432LLJ9</accession>
<gene>
    <name evidence="3" type="ORF">EHV08_07925</name>
</gene>
<feature type="domain" description="SH3b" evidence="2">
    <location>
        <begin position="109"/>
        <end position="159"/>
    </location>
</feature>
<organism evidence="3 4">
    <name type="scientific">Prevotella koreensis</name>
    <dbReference type="NCBI Taxonomy" id="2490854"/>
    <lineage>
        <taxon>Bacteria</taxon>
        <taxon>Pseudomonadati</taxon>
        <taxon>Bacteroidota</taxon>
        <taxon>Bacteroidia</taxon>
        <taxon>Bacteroidales</taxon>
        <taxon>Prevotellaceae</taxon>
        <taxon>Prevotella</taxon>
    </lineage>
</organism>
<dbReference type="Proteomes" id="UP000278983">
    <property type="component" value="Unassembled WGS sequence"/>
</dbReference>
<reference evidence="3 4" key="1">
    <citation type="submission" date="2018-12" db="EMBL/GenBank/DDBJ databases">
        <title>Genome sequencing of Prevotella sp. KCOM 3155 (= JS262).</title>
        <authorList>
            <person name="Kook J.-K."/>
            <person name="Park S.-N."/>
            <person name="Lim Y.K."/>
        </authorList>
    </citation>
    <scope>NUCLEOTIDE SEQUENCE [LARGE SCALE GENOMIC DNA]</scope>
    <source>
        <strain evidence="3 4">KCOM 3155</strain>
    </source>
</reference>
<feature type="signal peptide" evidence="1">
    <location>
        <begin position="1"/>
        <end position="21"/>
    </location>
</feature>